<proteinExistence type="predicted"/>
<name>A0ABU3Z921_9FIRM</name>
<dbReference type="RefSeq" id="WP_295187921.1">
    <property type="nucleotide sequence ID" value="NZ_JAWJZA010000003.1"/>
</dbReference>
<reference evidence="1 2" key="1">
    <citation type="submission" date="2023-10" db="EMBL/GenBank/DDBJ databases">
        <title>Veillonella sp. nov., isolated from a pig farm feces dump.</title>
        <authorList>
            <person name="Chang Y.-H."/>
        </authorList>
    </citation>
    <scope>NUCLEOTIDE SEQUENCE [LARGE SCALE GENOMIC DNA]</scope>
    <source>
        <strain evidence="1 2">YH-vei2233</strain>
    </source>
</reference>
<gene>
    <name evidence="1" type="ORF">RVY80_06020</name>
</gene>
<protein>
    <submittedName>
        <fullName evidence="1">LmeA family phospholipid-binding protein</fullName>
    </submittedName>
</protein>
<organism evidence="1 2">
    <name type="scientific">Veillonella absiana</name>
    <dbReference type="NCBI Taxonomy" id="3079305"/>
    <lineage>
        <taxon>Bacteria</taxon>
        <taxon>Bacillati</taxon>
        <taxon>Bacillota</taxon>
        <taxon>Negativicutes</taxon>
        <taxon>Veillonellales</taxon>
        <taxon>Veillonellaceae</taxon>
        <taxon>Veillonella</taxon>
    </lineage>
</organism>
<dbReference type="InterPro" id="IPR021373">
    <property type="entry name" value="DUF2993"/>
</dbReference>
<dbReference type="Proteomes" id="UP001272515">
    <property type="component" value="Unassembled WGS sequence"/>
</dbReference>
<keyword evidence="2" id="KW-1185">Reference proteome</keyword>
<evidence type="ECO:0000313" key="2">
    <source>
        <dbReference type="Proteomes" id="UP001272515"/>
    </source>
</evidence>
<accession>A0ABU3Z921</accession>
<sequence length="230" mass="25431">MKKFLGFLLVLVIIVAIAGQYLLPKYIGMRIEDQLDESLHPSDQTVVVESMPAVKLLYGDVDAIRGNLENVKLGALSFTGFHYELDNITVNPVTLIMNQKLDVLSVQKSTMEGIVTKDDLTQYMEAQVKGLENTIVSMKDEKITVTGTINVGGFLKGKAEITGMLDLNKNVLYFEPQRFTLNGTTISGLNSSLLEPIAIYDFNEFPISVKADSISVKDEAIRIKVTPIIE</sequence>
<comment type="caution">
    <text evidence="1">The sequence shown here is derived from an EMBL/GenBank/DDBJ whole genome shotgun (WGS) entry which is preliminary data.</text>
</comment>
<dbReference type="EMBL" id="JAWJZB010000006">
    <property type="protein sequence ID" value="MDV5088404.1"/>
    <property type="molecule type" value="Genomic_DNA"/>
</dbReference>
<dbReference type="Pfam" id="PF11209">
    <property type="entry name" value="LmeA"/>
    <property type="match status" value="1"/>
</dbReference>
<evidence type="ECO:0000313" key="1">
    <source>
        <dbReference type="EMBL" id="MDV5088404.1"/>
    </source>
</evidence>